<dbReference type="PANTHER" id="PTHR46383">
    <property type="entry name" value="ASPARTATE AMINOTRANSFERASE"/>
    <property type="match status" value="1"/>
</dbReference>
<keyword evidence="3" id="KW-0032">Aminotransferase</keyword>
<name>X1HYX3_9ZZZZ</name>
<accession>X1HYX3</accession>
<dbReference type="Pfam" id="PF00155">
    <property type="entry name" value="Aminotran_1_2"/>
    <property type="match status" value="1"/>
</dbReference>
<protein>
    <recommendedName>
        <fullName evidence="6">Aminotransferase class I/classII large domain-containing protein</fullName>
    </recommendedName>
</protein>
<dbReference type="Gene3D" id="3.40.640.10">
    <property type="entry name" value="Type I PLP-dependent aspartate aminotransferase-like (Major domain)"/>
    <property type="match status" value="1"/>
</dbReference>
<organism evidence="7">
    <name type="scientific">marine sediment metagenome</name>
    <dbReference type="NCBI Taxonomy" id="412755"/>
    <lineage>
        <taxon>unclassified sequences</taxon>
        <taxon>metagenomes</taxon>
        <taxon>ecological metagenomes</taxon>
    </lineage>
</organism>
<proteinExistence type="inferred from homology"/>
<dbReference type="GO" id="GO:0006520">
    <property type="term" value="P:amino acid metabolic process"/>
    <property type="evidence" value="ECO:0007669"/>
    <property type="project" value="InterPro"/>
</dbReference>
<dbReference type="EMBL" id="BARU01034215">
    <property type="protein sequence ID" value="GAH62280.1"/>
    <property type="molecule type" value="Genomic_DNA"/>
</dbReference>
<dbReference type="InterPro" id="IPR004838">
    <property type="entry name" value="NHTrfase_class1_PyrdxlP-BS"/>
</dbReference>
<evidence type="ECO:0000256" key="5">
    <source>
        <dbReference type="ARBA" id="ARBA00022898"/>
    </source>
</evidence>
<dbReference type="Gene3D" id="3.90.1150.10">
    <property type="entry name" value="Aspartate Aminotransferase, domain 1"/>
    <property type="match status" value="1"/>
</dbReference>
<dbReference type="GO" id="GO:0008483">
    <property type="term" value="F:transaminase activity"/>
    <property type="evidence" value="ECO:0007669"/>
    <property type="project" value="UniProtKB-KW"/>
</dbReference>
<evidence type="ECO:0000256" key="3">
    <source>
        <dbReference type="ARBA" id="ARBA00022576"/>
    </source>
</evidence>
<comment type="caution">
    <text evidence="7">The sequence shown here is derived from an EMBL/GenBank/DDBJ whole genome shotgun (WGS) entry which is preliminary data.</text>
</comment>
<dbReference type="InterPro" id="IPR015424">
    <property type="entry name" value="PyrdxlP-dep_Trfase"/>
</dbReference>
<evidence type="ECO:0000256" key="4">
    <source>
        <dbReference type="ARBA" id="ARBA00022679"/>
    </source>
</evidence>
<dbReference type="InterPro" id="IPR050596">
    <property type="entry name" value="AspAT/PAT-like"/>
</dbReference>
<feature type="domain" description="Aminotransferase class I/classII large" evidence="6">
    <location>
        <begin position="9"/>
        <end position="235"/>
    </location>
</feature>
<comment type="similarity">
    <text evidence="2">Belongs to the class-I pyridoxal-phosphate-dependent aminotransferase family.</text>
</comment>
<dbReference type="PROSITE" id="PS00105">
    <property type="entry name" value="AA_TRANSFER_CLASS_1"/>
    <property type="match status" value="1"/>
</dbReference>
<dbReference type="GO" id="GO:0030170">
    <property type="term" value="F:pyridoxal phosphate binding"/>
    <property type="evidence" value="ECO:0007669"/>
    <property type="project" value="InterPro"/>
</dbReference>
<comment type="cofactor">
    <cofactor evidence="1">
        <name>pyridoxal 5'-phosphate</name>
        <dbReference type="ChEBI" id="CHEBI:597326"/>
    </cofactor>
</comment>
<sequence>MLSLHTGPSYEGITHFIGATTKSVPAHYGDFGFPFEQIKKAIDKKSKVLLINTPSNPTGAIYNLDSLKFIRDISRDHNLHIITDEIYKKIVYSGKFHQYLSVSQSLEKTLVIDGLSKSHAMTGWRIGYSIGNKELISAMNKIQQNVSTCVNTPTQYAAIKALESEEPTKKMVAEYKERRDKALELIDQCEYLSCNKPEGAFYLFTKYDGPIDSEELAVRILQEKGVCITAGAVFG</sequence>
<evidence type="ECO:0000313" key="7">
    <source>
        <dbReference type="EMBL" id="GAH62280.1"/>
    </source>
</evidence>
<reference evidence="7" key="1">
    <citation type="journal article" date="2014" name="Front. Microbiol.">
        <title>High frequency of phylogenetically diverse reductive dehalogenase-homologous genes in deep subseafloor sedimentary metagenomes.</title>
        <authorList>
            <person name="Kawai M."/>
            <person name="Futagami T."/>
            <person name="Toyoda A."/>
            <person name="Takaki Y."/>
            <person name="Nishi S."/>
            <person name="Hori S."/>
            <person name="Arai W."/>
            <person name="Tsubouchi T."/>
            <person name="Morono Y."/>
            <person name="Uchiyama I."/>
            <person name="Ito T."/>
            <person name="Fujiyama A."/>
            <person name="Inagaki F."/>
            <person name="Takami H."/>
        </authorList>
    </citation>
    <scope>NUCLEOTIDE SEQUENCE</scope>
    <source>
        <strain evidence="7">Expedition CK06-06</strain>
    </source>
</reference>
<dbReference type="CDD" id="cd00609">
    <property type="entry name" value="AAT_like"/>
    <property type="match status" value="1"/>
</dbReference>
<dbReference type="AlphaFoldDB" id="X1HYX3"/>
<keyword evidence="4" id="KW-0808">Transferase</keyword>
<dbReference type="InterPro" id="IPR015421">
    <property type="entry name" value="PyrdxlP-dep_Trfase_major"/>
</dbReference>
<dbReference type="SUPFAM" id="SSF53383">
    <property type="entry name" value="PLP-dependent transferases"/>
    <property type="match status" value="1"/>
</dbReference>
<evidence type="ECO:0000259" key="6">
    <source>
        <dbReference type="Pfam" id="PF00155"/>
    </source>
</evidence>
<evidence type="ECO:0000256" key="1">
    <source>
        <dbReference type="ARBA" id="ARBA00001933"/>
    </source>
</evidence>
<evidence type="ECO:0000256" key="2">
    <source>
        <dbReference type="ARBA" id="ARBA00007441"/>
    </source>
</evidence>
<dbReference type="InterPro" id="IPR004839">
    <property type="entry name" value="Aminotransferase_I/II_large"/>
</dbReference>
<dbReference type="PANTHER" id="PTHR46383:SF1">
    <property type="entry name" value="ASPARTATE AMINOTRANSFERASE"/>
    <property type="match status" value="1"/>
</dbReference>
<feature type="non-terminal residue" evidence="7">
    <location>
        <position position="235"/>
    </location>
</feature>
<dbReference type="InterPro" id="IPR015422">
    <property type="entry name" value="PyrdxlP-dep_Trfase_small"/>
</dbReference>
<keyword evidence="5" id="KW-0663">Pyridoxal phosphate</keyword>
<gene>
    <name evidence="7" type="ORF">S03H2_53739</name>
</gene>